<keyword evidence="3" id="KW-1185">Reference proteome</keyword>
<name>A0ABD3GTI0_9MARC</name>
<feature type="compositionally biased region" description="Acidic residues" evidence="1">
    <location>
        <begin position="220"/>
        <end position="248"/>
    </location>
</feature>
<gene>
    <name evidence="2" type="ORF">R1sor_023390</name>
</gene>
<evidence type="ECO:0000256" key="1">
    <source>
        <dbReference type="SAM" id="MobiDB-lite"/>
    </source>
</evidence>
<feature type="region of interest" description="Disordered" evidence="1">
    <location>
        <begin position="218"/>
        <end position="258"/>
    </location>
</feature>
<sequence length="354" mass="40028">MGFAPGELAIHWIQSDESFSDTEWGDVILEVSLKARLPIHFGSRRRFRLSASMPDLLATLKLVNVSTWQNVPVPNLNFASTSGGGIRLQHYNLQPLPESSPEDTSGRSSRKPVFKWDVWKVVVLAQVQREESLAPKGKDSRERLGGQTLSGLNLRRSQIHDFMDKSGNGNFFEMDREERKENKLPWKFDKESFDLMKCLGRSPSINPACMAESFDRLSSDDEAVGDDEDEEDEEAAEDEDTAGWDEEVPTDRENPWEATSKAISGIRKRKKAKLSSTETDTESLSVMSEEVVSVEKEKLKFLREWEVVRLDIAKERLTIAKEHAVVMREHSRNLCAAFGMIAQSLDKIAVALQK</sequence>
<organism evidence="2 3">
    <name type="scientific">Riccia sorocarpa</name>
    <dbReference type="NCBI Taxonomy" id="122646"/>
    <lineage>
        <taxon>Eukaryota</taxon>
        <taxon>Viridiplantae</taxon>
        <taxon>Streptophyta</taxon>
        <taxon>Embryophyta</taxon>
        <taxon>Marchantiophyta</taxon>
        <taxon>Marchantiopsida</taxon>
        <taxon>Marchantiidae</taxon>
        <taxon>Marchantiales</taxon>
        <taxon>Ricciaceae</taxon>
        <taxon>Riccia</taxon>
    </lineage>
</organism>
<dbReference type="AlphaFoldDB" id="A0ABD3GTI0"/>
<dbReference type="EMBL" id="JBJQOH010000007">
    <property type="protein sequence ID" value="KAL3680434.1"/>
    <property type="molecule type" value="Genomic_DNA"/>
</dbReference>
<protein>
    <submittedName>
        <fullName evidence="2">Uncharacterized protein</fullName>
    </submittedName>
</protein>
<proteinExistence type="predicted"/>
<dbReference type="Proteomes" id="UP001633002">
    <property type="component" value="Unassembled WGS sequence"/>
</dbReference>
<accession>A0ABD3GTI0</accession>
<evidence type="ECO:0000313" key="2">
    <source>
        <dbReference type="EMBL" id="KAL3680434.1"/>
    </source>
</evidence>
<evidence type="ECO:0000313" key="3">
    <source>
        <dbReference type="Proteomes" id="UP001633002"/>
    </source>
</evidence>
<reference evidence="2 3" key="1">
    <citation type="submission" date="2024-09" db="EMBL/GenBank/DDBJ databases">
        <title>Chromosome-scale assembly of Riccia sorocarpa.</title>
        <authorList>
            <person name="Paukszto L."/>
        </authorList>
    </citation>
    <scope>NUCLEOTIDE SEQUENCE [LARGE SCALE GENOMIC DNA]</scope>
    <source>
        <strain evidence="2">LP-2024</strain>
        <tissue evidence="2">Aerial parts of the thallus</tissue>
    </source>
</reference>
<comment type="caution">
    <text evidence="2">The sequence shown here is derived from an EMBL/GenBank/DDBJ whole genome shotgun (WGS) entry which is preliminary data.</text>
</comment>